<dbReference type="RefSeq" id="WP_344027912.1">
    <property type="nucleotide sequence ID" value="NZ_BAAABX010000051.1"/>
</dbReference>
<reference evidence="3 4" key="1">
    <citation type="journal article" date="2019" name="Int. J. Syst. Evol. Microbiol.">
        <title>The Global Catalogue of Microorganisms (GCM) 10K type strain sequencing project: providing services to taxonomists for standard genome sequencing and annotation.</title>
        <authorList>
            <consortium name="The Broad Institute Genomics Platform"/>
            <consortium name="The Broad Institute Genome Sequencing Center for Infectious Disease"/>
            <person name="Wu L."/>
            <person name="Ma J."/>
        </authorList>
    </citation>
    <scope>NUCLEOTIDE SEQUENCE [LARGE SCALE GENOMIC DNA]</scope>
    <source>
        <strain evidence="3 4">JCM 4788</strain>
    </source>
</reference>
<sequence>MPPTPMSPLDAWLHSHQAGGSLCMTFGLVARFVGEPPALDALRDRAAHRWAHHDRLRMSSGTGLRWIPGPPFDPVHHVGTPTRRASPDEHTAHLIARPFGPPRPPWQLHLLPGPDGGFALLLRAHHALLDGRSALVLVQELLDGPTALPGQRAGSQAPPRRRPGLTDLLPGGRPLPFHGPVDSRRAVAWSAVTAGELTAARDALPSGRASANAVFLAATAGALRGAGATGRLPFLPGVCAMVPVDVRPDDDGALLGNHYATVRVPLPSHGRARRRLAAVDRFTRRVALHERARAQARAVAGMAGRRGALTEALGRYVDSSLYSSLLCSSLADRGGPRTLGPAALTGLALLPSLSPGHPLAVTMVRDATGAATLTVVTDHARRVLAGRLSALLREEVRALGP</sequence>
<evidence type="ECO:0000313" key="3">
    <source>
        <dbReference type="EMBL" id="GAA0421309.1"/>
    </source>
</evidence>
<evidence type="ECO:0000313" key="4">
    <source>
        <dbReference type="Proteomes" id="UP001500879"/>
    </source>
</evidence>
<evidence type="ECO:0000256" key="1">
    <source>
        <dbReference type="SAM" id="MobiDB-lite"/>
    </source>
</evidence>
<proteinExistence type="predicted"/>
<evidence type="ECO:0000259" key="2">
    <source>
        <dbReference type="Pfam" id="PF03007"/>
    </source>
</evidence>
<dbReference type="InterPro" id="IPR004255">
    <property type="entry name" value="O-acyltransferase_WSD1_N"/>
</dbReference>
<keyword evidence="4" id="KW-1185">Reference proteome</keyword>
<dbReference type="Pfam" id="PF03007">
    <property type="entry name" value="WS_DGAT_cat"/>
    <property type="match status" value="1"/>
</dbReference>
<dbReference type="InterPro" id="IPR023213">
    <property type="entry name" value="CAT-like_dom_sf"/>
</dbReference>
<dbReference type="Proteomes" id="UP001500879">
    <property type="component" value="Unassembled WGS sequence"/>
</dbReference>
<feature type="domain" description="O-acyltransferase WSD1-like N-terminal" evidence="2">
    <location>
        <begin position="48"/>
        <end position="222"/>
    </location>
</feature>
<organism evidence="3 4">
    <name type="scientific">Streptomyces luteireticuli</name>
    <dbReference type="NCBI Taxonomy" id="173858"/>
    <lineage>
        <taxon>Bacteria</taxon>
        <taxon>Bacillati</taxon>
        <taxon>Actinomycetota</taxon>
        <taxon>Actinomycetes</taxon>
        <taxon>Kitasatosporales</taxon>
        <taxon>Streptomycetaceae</taxon>
        <taxon>Streptomyces</taxon>
    </lineage>
</organism>
<comment type="caution">
    <text evidence="3">The sequence shown here is derived from an EMBL/GenBank/DDBJ whole genome shotgun (WGS) entry which is preliminary data.</text>
</comment>
<dbReference type="EMBL" id="BAAABX010000051">
    <property type="protein sequence ID" value="GAA0421309.1"/>
    <property type="molecule type" value="Genomic_DNA"/>
</dbReference>
<dbReference type="Gene3D" id="3.30.559.10">
    <property type="entry name" value="Chloramphenicol acetyltransferase-like domain"/>
    <property type="match status" value="1"/>
</dbReference>
<gene>
    <name evidence="3" type="ORF">GCM10010357_48310</name>
</gene>
<feature type="region of interest" description="Disordered" evidence="1">
    <location>
        <begin position="147"/>
        <end position="171"/>
    </location>
</feature>
<dbReference type="SUPFAM" id="SSF52777">
    <property type="entry name" value="CoA-dependent acyltransferases"/>
    <property type="match status" value="1"/>
</dbReference>
<protein>
    <recommendedName>
        <fullName evidence="2">O-acyltransferase WSD1-like N-terminal domain-containing protein</fullName>
    </recommendedName>
</protein>
<name>A0ABN0YZ98_9ACTN</name>
<accession>A0ABN0YZ98</accession>